<organism evidence="1 2">
    <name type="scientific">Polyangium sorediatum</name>
    <dbReference type="NCBI Taxonomy" id="889274"/>
    <lineage>
        <taxon>Bacteria</taxon>
        <taxon>Pseudomonadati</taxon>
        <taxon>Myxococcota</taxon>
        <taxon>Polyangia</taxon>
        <taxon>Polyangiales</taxon>
        <taxon>Polyangiaceae</taxon>
        <taxon>Polyangium</taxon>
    </lineage>
</organism>
<accession>A0ABT6NRH9</accession>
<evidence type="ECO:0000313" key="2">
    <source>
        <dbReference type="Proteomes" id="UP001160301"/>
    </source>
</evidence>
<sequence>MLSLGLFGCATAALVPLGCGAKITYPVASEGPRVPDATAERLRACVDEFGGDLRAGHYTFDYKVLADQEGHIADVKAKGVPHADLAACTRLALGAMRVPEDLLKVRRMSVPLAQANRQTMPERGPIGEIVIVTVTTVTIVFVDLLIEAGVATMLFAVTLEIAGDVAESLRSKEERPQPCPPCKTVSGRIVPVGTIGYRPLDTPPPGKAQHGVVGPHHNIYKANQNPKNCQCFWQSIGAVPPTGLPPGAISIEPFVN</sequence>
<dbReference type="EMBL" id="JARZHI010000011">
    <property type="protein sequence ID" value="MDI1430920.1"/>
    <property type="molecule type" value="Genomic_DNA"/>
</dbReference>
<proteinExistence type="predicted"/>
<keyword evidence="2" id="KW-1185">Reference proteome</keyword>
<dbReference type="RefSeq" id="WP_136968751.1">
    <property type="nucleotide sequence ID" value="NZ_JARZHI010000011.1"/>
</dbReference>
<evidence type="ECO:0008006" key="3">
    <source>
        <dbReference type="Google" id="ProtNLM"/>
    </source>
</evidence>
<gene>
    <name evidence="1" type="ORF">QHF89_15605</name>
</gene>
<evidence type="ECO:0000313" key="1">
    <source>
        <dbReference type="EMBL" id="MDI1430920.1"/>
    </source>
</evidence>
<dbReference type="Proteomes" id="UP001160301">
    <property type="component" value="Unassembled WGS sequence"/>
</dbReference>
<comment type="caution">
    <text evidence="1">The sequence shown here is derived from an EMBL/GenBank/DDBJ whole genome shotgun (WGS) entry which is preliminary data.</text>
</comment>
<name>A0ABT6NRH9_9BACT</name>
<protein>
    <recommendedName>
        <fullName evidence="3">Lipoprotein</fullName>
    </recommendedName>
</protein>
<reference evidence="1 2" key="1">
    <citation type="submission" date="2023-04" db="EMBL/GenBank/DDBJ databases">
        <title>The genome sequence of Polyangium sorediatum DSM14670.</title>
        <authorList>
            <person name="Zhang X."/>
        </authorList>
    </citation>
    <scope>NUCLEOTIDE SEQUENCE [LARGE SCALE GENOMIC DNA]</scope>
    <source>
        <strain evidence="1 2">DSM 14670</strain>
    </source>
</reference>